<proteinExistence type="predicted"/>
<dbReference type="EMBL" id="JABSTV010001247">
    <property type="protein sequence ID" value="KAH7972270.1"/>
    <property type="molecule type" value="Genomic_DNA"/>
</dbReference>
<reference evidence="1" key="2">
    <citation type="submission" date="2021-09" db="EMBL/GenBank/DDBJ databases">
        <authorList>
            <person name="Jia N."/>
            <person name="Wang J."/>
            <person name="Shi W."/>
            <person name="Du L."/>
            <person name="Sun Y."/>
            <person name="Zhan W."/>
            <person name="Jiang J."/>
            <person name="Wang Q."/>
            <person name="Zhang B."/>
            <person name="Ji P."/>
            <person name="Sakyi L.B."/>
            <person name="Cui X."/>
            <person name="Yuan T."/>
            <person name="Jiang B."/>
            <person name="Yang W."/>
            <person name="Lam T.T.-Y."/>
            <person name="Chang Q."/>
            <person name="Ding S."/>
            <person name="Wang X."/>
            <person name="Zhu J."/>
            <person name="Ruan X."/>
            <person name="Zhao L."/>
            <person name="Wei J."/>
            <person name="Que T."/>
            <person name="Du C."/>
            <person name="Cheng J."/>
            <person name="Dai P."/>
            <person name="Han X."/>
            <person name="Huang E."/>
            <person name="Gao Y."/>
            <person name="Liu J."/>
            <person name="Shao H."/>
            <person name="Ye R."/>
            <person name="Li L."/>
            <person name="Wei W."/>
            <person name="Wang X."/>
            <person name="Wang C."/>
            <person name="Huo Q."/>
            <person name="Li W."/>
            <person name="Guo W."/>
            <person name="Chen H."/>
            <person name="Chen S."/>
            <person name="Zhou L."/>
            <person name="Zhou L."/>
            <person name="Ni X."/>
            <person name="Tian J."/>
            <person name="Zhou Y."/>
            <person name="Sheng Y."/>
            <person name="Liu T."/>
            <person name="Pan Y."/>
            <person name="Xia L."/>
            <person name="Li J."/>
            <person name="Zhao F."/>
            <person name="Cao W."/>
        </authorList>
    </citation>
    <scope>NUCLEOTIDE SEQUENCE</scope>
    <source>
        <strain evidence="1">Rsan-2018</strain>
        <tissue evidence="1">Larvae</tissue>
    </source>
</reference>
<dbReference type="InterPro" id="IPR036397">
    <property type="entry name" value="RNaseH_sf"/>
</dbReference>
<dbReference type="SUPFAM" id="SSF53098">
    <property type="entry name" value="Ribonuclease H-like"/>
    <property type="match status" value="1"/>
</dbReference>
<accession>A0A9D4T5J0</accession>
<dbReference type="Gene3D" id="3.30.420.10">
    <property type="entry name" value="Ribonuclease H-like superfamily/Ribonuclease H"/>
    <property type="match status" value="1"/>
</dbReference>
<dbReference type="AlphaFoldDB" id="A0A9D4T5J0"/>
<keyword evidence="2" id="KW-1185">Reference proteome</keyword>
<organism evidence="1 2">
    <name type="scientific">Rhipicephalus sanguineus</name>
    <name type="common">Brown dog tick</name>
    <name type="synonym">Ixodes sanguineus</name>
    <dbReference type="NCBI Taxonomy" id="34632"/>
    <lineage>
        <taxon>Eukaryota</taxon>
        <taxon>Metazoa</taxon>
        <taxon>Ecdysozoa</taxon>
        <taxon>Arthropoda</taxon>
        <taxon>Chelicerata</taxon>
        <taxon>Arachnida</taxon>
        <taxon>Acari</taxon>
        <taxon>Parasitiformes</taxon>
        <taxon>Ixodida</taxon>
        <taxon>Ixodoidea</taxon>
        <taxon>Ixodidae</taxon>
        <taxon>Rhipicephalinae</taxon>
        <taxon>Rhipicephalus</taxon>
        <taxon>Rhipicephalus</taxon>
    </lineage>
</organism>
<dbReference type="GO" id="GO:0003676">
    <property type="term" value="F:nucleic acid binding"/>
    <property type="evidence" value="ECO:0007669"/>
    <property type="project" value="InterPro"/>
</dbReference>
<evidence type="ECO:0000313" key="1">
    <source>
        <dbReference type="EMBL" id="KAH7972270.1"/>
    </source>
</evidence>
<reference evidence="1" key="1">
    <citation type="journal article" date="2020" name="Cell">
        <title>Large-Scale Comparative Analyses of Tick Genomes Elucidate Their Genetic Diversity and Vector Capacities.</title>
        <authorList>
            <consortium name="Tick Genome and Microbiome Consortium (TIGMIC)"/>
            <person name="Jia N."/>
            <person name="Wang J."/>
            <person name="Shi W."/>
            <person name="Du L."/>
            <person name="Sun Y."/>
            <person name="Zhan W."/>
            <person name="Jiang J.F."/>
            <person name="Wang Q."/>
            <person name="Zhang B."/>
            <person name="Ji P."/>
            <person name="Bell-Sakyi L."/>
            <person name="Cui X.M."/>
            <person name="Yuan T.T."/>
            <person name="Jiang B.G."/>
            <person name="Yang W.F."/>
            <person name="Lam T.T."/>
            <person name="Chang Q.C."/>
            <person name="Ding S.J."/>
            <person name="Wang X.J."/>
            <person name="Zhu J.G."/>
            <person name="Ruan X.D."/>
            <person name="Zhao L."/>
            <person name="Wei J.T."/>
            <person name="Ye R.Z."/>
            <person name="Que T.C."/>
            <person name="Du C.H."/>
            <person name="Zhou Y.H."/>
            <person name="Cheng J.X."/>
            <person name="Dai P.F."/>
            <person name="Guo W.B."/>
            <person name="Han X.H."/>
            <person name="Huang E.J."/>
            <person name="Li L.F."/>
            <person name="Wei W."/>
            <person name="Gao Y.C."/>
            <person name="Liu J.Z."/>
            <person name="Shao H.Z."/>
            <person name="Wang X."/>
            <person name="Wang C.C."/>
            <person name="Yang T.C."/>
            <person name="Huo Q.B."/>
            <person name="Li W."/>
            <person name="Chen H.Y."/>
            <person name="Chen S.E."/>
            <person name="Zhou L.G."/>
            <person name="Ni X.B."/>
            <person name="Tian J.H."/>
            <person name="Sheng Y."/>
            <person name="Liu T."/>
            <person name="Pan Y.S."/>
            <person name="Xia L.Y."/>
            <person name="Li J."/>
            <person name="Zhao F."/>
            <person name="Cao W.C."/>
        </authorList>
    </citation>
    <scope>NUCLEOTIDE SEQUENCE</scope>
    <source>
        <strain evidence="1">Rsan-2018</strain>
    </source>
</reference>
<name>A0A9D4T5J0_RHISA</name>
<evidence type="ECO:0000313" key="2">
    <source>
        <dbReference type="Proteomes" id="UP000821837"/>
    </source>
</evidence>
<dbReference type="Proteomes" id="UP000821837">
    <property type="component" value="Chromosome 11"/>
</dbReference>
<comment type="caution">
    <text evidence="1">The sequence shown here is derived from an EMBL/GenBank/DDBJ whole genome shotgun (WGS) entry which is preliminary data.</text>
</comment>
<protein>
    <submittedName>
        <fullName evidence="1">Uncharacterized protein</fullName>
    </submittedName>
</protein>
<gene>
    <name evidence="1" type="ORF">HPB52_010769</name>
</gene>
<sequence length="281" mass="31821">MPPIDDILRNTQTSLYNRLHLTIQGQDTLLWDTRRVRMEPRDMASEDNTLNFPLLCHSKTSTPLPIGATAARQRLSQRHNLHITNAVFTDAALDGQSLALAWYKPSTGEAKRYICRMDYATPTQAELLAIRTALQDNIAPSTIYTDSYEAQRTSRIPIQKMLQLYASAKFSCTNRRMALTQESPGRRVTWGSKGEVTRWHTVSPPRMLEFYHIISNLSYMGLPILVATPTRICHQALIPKWHDCDASSSTLTGRDSKMSPLLVSLRTSPSADLRRYLLTKC</sequence>
<dbReference type="InterPro" id="IPR012337">
    <property type="entry name" value="RNaseH-like_sf"/>
</dbReference>